<name>A0A2G5DHX5_AQUCA</name>
<dbReference type="CDD" id="cd00200">
    <property type="entry name" value="WD40"/>
    <property type="match status" value="1"/>
</dbReference>
<evidence type="ECO:0000313" key="6">
    <source>
        <dbReference type="Proteomes" id="UP000230069"/>
    </source>
</evidence>
<accession>A0A2G5DHX5</accession>
<feature type="repeat" description="WD" evidence="3">
    <location>
        <begin position="186"/>
        <end position="227"/>
    </location>
</feature>
<sequence>MELYDNKTTLLSLIKKEENTMKSFQPPRRSLQMYPKKSEPDPQFTPARFSSTSAMTPLSPPQSPWTRTTLHPSPSPTLLYQCVASLHRHEGNIFSIAVLQGNVFTGTESSCIRVWKQPDFIERGYLKANSGEVRAIVAYGNLVFTAHRDNKVRVWSVRGNSDDFHSKKLTVIPRYKAFHFFSRKKTLRHQDCISCLAYYHAEGLLYTGSWDKTVKTWTVSDQRCIDSFVAHSDTINAIVVNQDDGFVFTCSSDGSVKIWRRVYGENSHTLTMTLKFQLSPVNALALSSSLNACYLYSASSDGFINFWEKEKVSGRFNHGGFLQGHRFGVICLAAIERFIFSGSEDTTIRVWRREEGSSYHNCLAVLDGHRGPVRCLTACLEIEKIAMGFLLFSASMDGTFKVWRVKIFPEEHNTSNDDKAECRSKITLVEYERCKRELDAKFMEFEMSPVLSPSWVERKLQGNHTI</sequence>
<evidence type="ECO:0000256" key="2">
    <source>
        <dbReference type="ARBA" id="ARBA00022737"/>
    </source>
</evidence>
<dbReference type="Gene3D" id="2.130.10.10">
    <property type="entry name" value="YVTN repeat-like/Quinoprotein amine dehydrogenase"/>
    <property type="match status" value="2"/>
</dbReference>
<evidence type="ECO:0000256" key="1">
    <source>
        <dbReference type="ARBA" id="ARBA00022574"/>
    </source>
</evidence>
<feature type="repeat" description="WD" evidence="3">
    <location>
        <begin position="228"/>
        <end position="259"/>
    </location>
</feature>
<dbReference type="PROSITE" id="PS50294">
    <property type="entry name" value="WD_REPEATS_REGION"/>
    <property type="match status" value="1"/>
</dbReference>
<dbReference type="STRING" id="218851.A0A2G5DHX5"/>
<dbReference type="PANTHER" id="PTHR22844">
    <property type="entry name" value="F-BOX AND WD40 DOMAIN PROTEIN"/>
    <property type="match status" value="1"/>
</dbReference>
<dbReference type="PROSITE" id="PS50082">
    <property type="entry name" value="WD_REPEATS_2"/>
    <property type="match status" value="3"/>
</dbReference>
<dbReference type="Pfam" id="PF00400">
    <property type="entry name" value="WD40"/>
    <property type="match status" value="5"/>
</dbReference>
<keyword evidence="6" id="KW-1185">Reference proteome</keyword>
<feature type="repeat" description="WD" evidence="3">
    <location>
        <begin position="322"/>
        <end position="361"/>
    </location>
</feature>
<dbReference type="PRINTS" id="PR00320">
    <property type="entry name" value="GPROTEINBRPT"/>
</dbReference>
<reference evidence="5 6" key="1">
    <citation type="submission" date="2017-09" db="EMBL/GenBank/DDBJ databases">
        <title>WGS assembly of Aquilegia coerulea Goldsmith.</title>
        <authorList>
            <person name="Hodges S."/>
            <person name="Kramer E."/>
            <person name="Nordborg M."/>
            <person name="Tomkins J."/>
            <person name="Borevitz J."/>
            <person name="Derieg N."/>
            <person name="Yan J."/>
            <person name="Mihaltcheva S."/>
            <person name="Hayes R.D."/>
            <person name="Rokhsar D."/>
        </authorList>
    </citation>
    <scope>NUCLEOTIDE SEQUENCE [LARGE SCALE GENOMIC DNA]</scope>
    <source>
        <strain evidence="6">cv. Goldsmith</strain>
    </source>
</reference>
<dbReference type="InterPro" id="IPR020472">
    <property type="entry name" value="WD40_PAC1"/>
</dbReference>
<feature type="region of interest" description="Disordered" evidence="4">
    <location>
        <begin position="21"/>
        <end position="70"/>
    </location>
</feature>
<dbReference type="InParanoid" id="A0A2G5DHX5"/>
<dbReference type="AlphaFoldDB" id="A0A2G5DHX5"/>
<dbReference type="OrthoDB" id="190105at2759"/>
<dbReference type="InterPro" id="IPR045182">
    <property type="entry name" value="JINGUBANG-like"/>
</dbReference>
<dbReference type="SUPFAM" id="SSF50978">
    <property type="entry name" value="WD40 repeat-like"/>
    <property type="match status" value="1"/>
</dbReference>
<dbReference type="PANTHER" id="PTHR22844:SF213">
    <property type="entry name" value="OS01G0232200 PROTEIN"/>
    <property type="match status" value="1"/>
</dbReference>
<gene>
    <name evidence="5" type="ORF">AQUCO_02000344v1</name>
</gene>
<keyword evidence="1 3" id="KW-0853">WD repeat</keyword>
<dbReference type="InterPro" id="IPR015943">
    <property type="entry name" value="WD40/YVTN_repeat-like_dom_sf"/>
</dbReference>
<protein>
    <submittedName>
        <fullName evidence="5">Uncharacterized protein</fullName>
    </submittedName>
</protein>
<dbReference type="SMART" id="SM00320">
    <property type="entry name" value="WD40"/>
    <property type="match status" value="7"/>
</dbReference>
<dbReference type="Proteomes" id="UP000230069">
    <property type="component" value="Unassembled WGS sequence"/>
</dbReference>
<evidence type="ECO:0000256" key="4">
    <source>
        <dbReference type="SAM" id="MobiDB-lite"/>
    </source>
</evidence>
<dbReference type="EMBL" id="KZ305037">
    <property type="protein sequence ID" value="PIA42827.1"/>
    <property type="molecule type" value="Genomic_DNA"/>
</dbReference>
<proteinExistence type="predicted"/>
<organism evidence="5 6">
    <name type="scientific">Aquilegia coerulea</name>
    <name type="common">Rocky mountain columbine</name>
    <dbReference type="NCBI Taxonomy" id="218851"/>
    <lineage>
        <taxon>Eukaryota</taxon>
        <taxon>Viridiplantae</taxon>
        <taxon>Streptophyta</taxon>
        <taxon>Embryophyta</taxon>
        <taxon>Tracheophyta</taxon>
        <taxon>Spermatophyta</taxon>
        <taxon>Magnoliopsida</taxon>
        <taxon>Ranunculales</taxon>
        <taxon>Ranunculaceae</taxon>
        <taxon>Thalictroideae</taxon>
        <taxon>Aquilegia</taxon>
    </lineage>
</organism>
<evidence type="ECO:0000256" key="3">
    <source>
        <dbReference type="PROSITE-ProRule" id="PRU00221"/>
    </source>
</evidence>
<keyword evidence="2" id="KW-0677">Repeat</keyword>
<dbReference type="InterPro" id="IPR036322">
    <property type="entry name" value="WD40_repeat_dom_sf"/>
</dbReference>
<dbReference type="InterPro" id="IPR001680">
    <property type="entry name" value="WD40_rpt"/>
</dbReference>
<evidence type="ECO:0000313" key="5">
    <source>
        <dbReference type="EMBL" id="PIA42827.1"/>
    </source>
</evidence>